<feature type="domain" description="RRM" evidence="3">
    <location>
        <begin position="43"/>
        <end position="129"/>
    </location>
</feature>
<dbReference type="PANTHER" id="PTHR12271:SF127">
    <property type="entry name" value="SPECKLE TARGETED PIP5K1A-REGULATED POLY(A) POLYMERASE"/>
    <property type="match status" value="1"/>
</dbReference>
<protein>
    <submittedName>
        <fullName evidence="4">Speckle targeted PIP5K1A-regulated poly(A) polymerase</fullName>
    </submittedName>
</protein>
<dbReference type="GO" id="GO:1990817">
    <property type="term" value="F:poly(A) RNA polymerase activity"/>
    <property type="evidence" value="ECO:0007669"/>
    <property type="project" value="TreeGrafter"/>
</dbReference>
<dbReference type="EMBL" id="JAKKPZ010000048">
    <property type="protein sequence ID" value="KAI1706368.1"/>
    <property type="molecule type" value="Genomic_DNA"/>
</dbReference>
<dbReference type="InterPro" id="IPR035979">
    <property type="entry name" value="RBD_domain_sf"/>
</dbReference>
<sequence>MMFACDLCAIKVSSPVLLQAHYGGKKHLRNVEHKNKLQTIADRSVFLSKFHHNADVSAIEETLRKFGEVDRVIVDKQNTSHAIVEFKDADVAKSLIESQKKLQVGNDIVDIHARRIEFNQKLEIRELNSTEIVDYLNSLHKKDPEFQVDGLISQFAMTSEMALKREKFANDLQVFLQKFFSTEVRVHCFGSSTTGLGFVNSDLDMTFIFDDGSLGSCQTGCSSPNEPQSKKSDSLLATDVQSLLSSPVSKQAFLTLSKQDKARLLNRIVNVYRKETNNIMNLVPILDAKCPVVRFALRRPFVLCELSIQNILGEVKANFVKRVVDADISGTLRRFLIVVKLWANCANLFAVDEAQPRTNWNSYTLSLLAVSFLQSLKIVRPPNMKADSRIVQGWMIDYEIERFDLSAHSIMSLLKGFTNFLYNNVQDEKVHCIRDGIVYSTKTDFMKRFTDEDGSKVLENFKFGLANVQDPIELTHNVAANVSKTYISLLRQRIMFTIAALKNNSDDLIPIFELEAFKQQWCTATKDPKKRDQVISIDIDSNDSAYDIVSNFTHVFKEVLLLEEVQEPSSKRIRLSLDHQSMEVQSVEYRLQFVAKFPVSLELKDKSEHPINVGFVLLLFFEEYQVHCLFEFDGQTISQDIFHFFVTFLPRYLSHSAARFQSFKSRIKAPSHPIQTDEKENDNGDSSPMEVD</sequence>
<reference evidence="4" key="1">
    <citation type="submission" date="2022-01" db="EMBL/GenBank/DDBJ databases">
        <title>Genome Sequence Resource for Two Populations of Ditylenchus destructor, the Migratory Endoparasitic Phytonematode.</title>
        <authorList>
            <person name="Zhang H."/>
            <person name="Lin R."/>
            <person name="Xie B."/>
        </authorList>
    </citation>
    <scope>NUCLEOTIDE SEQUENCE</scope>
    <source>
        <strain evidence="4">BazhouSP</strain>
    </source>
</reference>
<dbReference type="SUPFAM" id="SSF54928">
    <property type="entry name" value="RNA-binding domain, RBD"/>
    <property type="match status" value="1"/>
</dbReference>
<dbReference type="SUPFAM" id="SSF57667">
    <property type="entry name" value="beta-beta-alpha zinc fingers"/>
    <property type="match status" value="1"/>
</dbReference>
<dbReference type="Pfam" id="PF22600">
    <property type="entry name" value="MTPAP-like_central"/>
    <property type="match status" value="1"/>
</dbReference>
<name>A0AAD4MZB3_9BILA</name>
<feature type="region of interest" description="Disordered" evidence="2">
    <location>
        <begin position="669"/>
        <end position="692"/>
    </location>
</feature>
<dbReference type="PROSITE" id="PS50102">
    <property type="entry name" value="RRM"/>
    <property type="match status" value="1"/>
</dbReference>
<dbReference type="GO" id="GO:0031123">
    <property type="term" value="P:RNA 3'-end processing"/>
    <property type="evidence" value="ECO:0007669"/>
    <property type="project" value="TreeGrafter"/>
</dbReference>
<dbReference type="AlphaFoldDB" id="A0AAD4MZB3"/>
<dbReference type="Gene3D" id="3.30.160.60">
    <property type="entry name" value="Classic Zinc Finger"/>
    <property type="match status" value="1"/>
</dbReference>
<dbReference type="SUPFAM" id="SSF81301">
    <property type="entry name" value="Nucleotidyltransferase"/>
    <property type="match status" value="1"/>
</dbReference>
<evidence type="ECO:0000259" key="3">
    <source>
        <dbReference type="PROSITE" id="PS50102"/>
    </source>
</evidence>
<dbReference type="SMART" id="SM00360">
    <property type="entry name" value="RRM"/>
    <property type="match status" value="1"/>
</dbReference>
<dbReference type="PANTHER" id="PTHR12271">
    <property type="entry name" value="POLY A POLYMERASE CID PAP -RELATED"/>
    <property type="match status" value="1"/>
</dbReference>
<evidence type="ECO:0000313" key="5">
    <source>
        <dbReference type="Proteomes" id="UP001201812"/>
    </source>
</evidence>
<keyword evidence="1" id="KW-0694">RNA-binding</keyword>
<gene>
    <name evidence="4" type="ORF">DdX_13027</name>
</gene>
<evidence type="ECO:0000313" key="4">
    <source>
        <dbReference type="EMBL" id="KAI1706368.1"/>
    </source>
</evidence>
<dbReference type="Gene3D" id="3.30.70.330">
    <property type="match status" value="1"/>
</dbReference>
<proteinExistence type="predicted"/>
<dbReference type="InterPro" id="IPR000504">
    <property type="entry name" value="RRM_dom"/>
</dbReference>
<dbReference type="InterPro" id="IPR013087">
    <property type="entry name" value="Znf_C2H2_type"/>
</dbReference>
<dbReference type="InterPro" id="IPR036236">
    <property type="entry name" value="Znf_C2H2_sf"/>
</dbReference>
<organism evidence="4 5">
    <name type="scientific">Ditylenchus destructor</name>
    <dbReference type="NCBI Taxonomy" id="166010"/>
    <lineage>
        <taxon>Eukaryota</taxon>
        <taxon>Metazoa</taxon>
        <taxon>Ecdysozoa</taxon>
        <taxon>Nematoda</taxon>
        <taxon>Chromadorea</taxon>
        <taxon>Rhabditida</taxon>
        <taxon>Tylenchina</taxon>
        <taxon>Tylenchomorpha</taxon>
        <taxon>Sphaerularioidea</taxon>
        <taxon>Anguinidae</taxon>
        <taxon>Anguininae</taxon>
        <taxon>Ditylenchus</taxon>
    </lineage>
</organism>
<comment type="caution">
    <text evidence="4">The sequence shown here is derived from an EMBL/GenBank/DDBJ whole genome shotgun (WGS) entry which is preliminary data.</text>
</comment>
<accession>A0AAD4MZB3</accession>
<evidence type="ECO:0000256" key="1">
    <source>
        <dbReference type="PROSITE-ProRule" id="PRU00176"/>
    </source>
</evidence>
<dbReference type="GO" id="GO:0003723">
    <property type="term" value="F:RNA binding"/>
    <property type="evidence" value="ECO:0007669"/>
    <property type="project" value="UniProtKB-UniRule"/>
</dbReference>
<dbReference type="Gene3D" id="1.10.1410.10">
    <property type="match status" value="1"/>
</dbReference>
<evidence type="ECO:0000256" key="2">
    <source>
        <dbReference type="SAM" id="MobiDB-lite"/>
    </source>
</evidence>
<dbReference type="CDD" id="cd05402">
    <property type="entry name" value="NT_PAP_TUTase"/>
    <property type="match status" value="1"/>
</dbReference>
<dbReference type="Proteomes" id="UP001201812">
    <property type="component" value="Unassembled WGS sequence"/>
</dbReference>
<dbReference type="SUPFAM" id="SSF81631">
    <property type="entry name" value="PAP/OAS1 substrate-binding domain"/>
    <property type="match status" value="1"/>
</dbReference>
<dbReference type="InterPro" id="IPR054708">
    <property type="entry name" value="MTPAP-like_central"/>
</dbReference>
<dbReference type="InterPro" id="IPR043519">
    <property type="entry name" value="NT_sf"/>
</dbReference>
<dbReference type="Pfam" id="PF12874">
    <property type="entry name" value="zf-met"/>
    <property type="match status" value="1"/>
</dbReference>
<keyword evidence="5" id="KW-1185">Reference proteome</keyword>
<dbReference type="Gene3D" id="3.30.460.10">
    <property type="entry name" value="Beta Polymerase, domain 2"/>
    <property type="match status" value="1"/>
</dbReference>
<dbReference type="InterPro" id="IPR012677">
    <property type="entry name" value="Nucleotide-bd_a/b_plait_sf"/>
</dbReference>